<feature type="domain" description="Metallo-beta-lactamase" evidence="1">
    <location>
        <begin position="16"/>
        <end position="185"/>
    </location>
</feature>
<dbReference type="Pfam" id="PF00753">
    <property type="entry name" value="Lactamase_B"/>
    <property type="match status" value="1"/>
</dbReference>
<dbReference type="HOGENOM" id="CLU_056342_5_2_11"/>
<dbReference type="Proteomes" id="UP000004705">
    <property type="component" value="Chromosome"/>
</dbReference>
<accession>H8GDH1</accession>
<proteinExistence type="predicted"/>
<evidence type="ECO:0000313" key="2">
    <source>
        <dbReference type="EMBL" id="EHY90901.1"/>
    </source>
</evidence>
<dbReference type="PANTHER" id="PTHR42951:SF4">
    <property type="entry name" value="ACYL-COENZYME A THIOESTERASE MBLAC2"/>
    <property type="match status" value="1"/>
</dbReference>
<name>H8GDH1_9PSEU</name>
<keyword evidence="3" id="KW-1185">Reference proteome</keyword>
<dbReference type="InterPro" id="IPR036866">
    <property type="entry name" value="RibonucZ/Hydroxyglut_hydro"/>
</dbReference>
<dbReference type="InterPro" id="IPR001279">
    <property type="entry name" value="Metallo-B-lactamas"/>
</dbReference>
<evidence type="ECO:0000313" key="3">
    <source>
        <dbReference type="Proteomes" id="UP000004705"/>
    </source>
</evidence>
<dbReference type="AlphaFoldDB" id="H8GDH1"/>
<dbReference type="EMBL" id="CM001466">
    <property type="protein sequence ID" value="EHY90901.1"/>
    <property type="molecule type" value="Genomic_DNA"/>
</dbReference>
<dbReference type="OrthoDB" id="2273115at2"/>
<sequence length="241" mass="26029">MEIAEGVLLRRYAELDLSVGLVLGSERCLVVDVRGDARQGAELADAVRRVTPLPWTVVITHDHFDHAYGLPAFLPCDAWAHPACWDELVRLDRAPGRGLLVRDRVELDLGRRRVVLAHPGVAHTPGDVVVHVPDVGVLFAGDLVERVPGGTFSAESFGTDTVLAAWPSALERLATFDATTVVPGHGEPAGPDLVETCRRQLLTLLDLRADVRSGRLDENAALDRSPLPADVTRAALTKPTD</sequence>
<dbReference type="PANTHER" id="PTHR42951">
    <property type="entry name" value="METALLO-BETA-LACTAMASE DOMAIN-CONTAINING"/>
    <property type="match status" value="1"/>
</dbReference>
<reference evidence="2 3" key="1">
    <citation type="journal article" date="2012" name="Stand. Genomic Sci.">
        <title>Genome sequence of the soil bacterium Saccharomonospora azurea type strain (NA-128(T)).</title>
        <authorList>
            <person name="Klenk H.P."/>
            <person name="Held B."/>
            <person name="Lucas S."/>
            <person name="Lapidus A."/>
            <person name="Copeland A."/>
            <person name="Hammon N."/>
            <person name="Pitluck S."/>
            <person name="Goodwin L.A."/>
            <person name="Han C."/>
            <person name="Tapia R."/>
            <person name="Brambilla E.M."/>
            <person name="Potter G."/>
            <person name="Land M."/>
            <person name="Ivanova N."/>
            <person name="Rohde M."/>
            <person name="Goker M."/>
            <person name="Detter J.C."/>
            <person name="Kyrpides N.C."/>
            <person name="Woyke T."/>
        </authorList>
    </citation>
    <scope>NUCLEOTIDE SEQUENCE [LARGE SCALE GENOMIC DNA]</scope>
    <source>
        <strain evidence="2 3">NA-128</strain>
    </source>
</reference>
<gene>
    <name evidence="2" type="ORF">SacazDRAFT_04048</name>
</gene>
<dbReference type="GO" id="GO:0016787">
    <property type="term" value="F:hydrolase activity"/>
    <property type="evidence" value="ECO:0007669"/>
    <property type="project" value="UniProtKB-KW"/>
</dbReference>
<protein>
    <submittedName>
        <fullName evidence="2">Zn-dependent hydrolase, glyoxylase</fullName>
    </submittedName>
</protein>
<dbReference type="Gene3D" id="3.60.15.10">
    <property type="entry name" value="Ribonuclease Z/Hydroxyacylglutathione hydrolase-like"/>
    <property type="match status" value="1"/>
</dbReference>
<evidence type="ECO:0000259" key="1">
    <source>
        <dbReference type="SMART" id="SM00849"/>
    </source>
</evidence>
<dbReference type="InterPro" id="IPR050855">
    <property type="entry name" value="NDM-1-like"/>
</dbReference>
<dbReference type="SUPFAM" id="SSF56281">
    <property type="entry name" value="Metallo-hydrolase/oxidoreductase"/>
    <property type="match status" value="1"/>
</dbReference>
<organism evidence="2 3">
    <name type="scientific">Saccharomonospora azurea NA-128</name>
    <dbReference type="NCBI Taxonomy" id="882081"/>
    <lineage>
        <taxon>Bacteria</taxon>
        <taxon>Bacillati</taxon>
        <taxon>Actinomycetota</taxon>
        <taxon>Actinomycetes</taxon>
        <taxon>Pseudonocardiales</taxon>
        <taxon>Pseudonocardiaceae</taxon>
        <taxon>Saccharomonospora</taxon>
    </lineage>
</organism>
<dbReference type="SMART" id="SM00849">
    <property type="entry name" value="Lactamase_B"/>
    <property type="match status" value="1"/>
</dbReference>
<keyword evidence="2" id="KW-0378">Hydrolase</keyword>